<accession>A0A0V1GEC2</accession>
<keyword evidence="1" id="KW-0812">Transmembrane</keyword>
<keyword evidence="1" id="KW-1133">Transmembrane helix</keyword>
<evidence type="ECO:0000313" key="3">
    <source>
        <dbReference type="Proteomes" id="UP000054805"/>
    </source>
</evidence>
<gene>
    <name evidence="2" type="ORF">T4B_2571</name>
</gene>
<sequence>MHANSLFDFPAYAYVASVSMISGQRLYYIFYFFKLIHPHLEKRG</sequence>
<dbReference type="Proteomes" id="UP000054805">
    <property type="component" value="Unassembled WGS sequence"/>
</dbReference>
<keyword evidence="1" id="KW-0472">Membrane</keyword>
<name>A0A0V1GEC2_TRIPS</name>
<evidence type="ECO:0000313" key="2">
    <source>
        <dbReference type="EMBL" id="KRY96596.1"/>
    </source>
</evidence>
<evidence type="ECO:0000256" key="1">
    <source>
        <dbReference type="SAM" id="Phobius"/>
    </source>
</evidence>
<dbReference type="AlphaFoldDB" id="A0A0V1GEC2"/>
<keyword evidence="3" id="KW-1185">Reference proteome</keyword>
<proteinExistence type="predicted"/>
<comment type="caution">
    <text evidence="2">The sequence shown here is derived from an EMBL/GenBank/DDBJ whole genome shotgun (WGS) entry which is preliminary data.</text>
</comment>
<reference evidence="2 3" key="1">
    <citation type="submission" date="2015-01" db="EMBL/GenBank/DDBJ databases">
        <title>Evolution of Trichinella species and genotypes.</title>
        <authorList>
            <person name="Korhonen P.K."/>
            <person name="Edoardo P."/>
            <person name="Giuseppe L.R."/>
            <person name="Gasser R.B."/>
        </authorList>
    </citation>
    <scope>NUCLEOTIDE SEQUENCE [LARGE SCALE GENOMIC DNA]</scope>
    <source>
        <strain evidence="2">ISS588</strain>
    </source>
</reference>
<protein>
    <submittedName>
        <fullName evidence="2">Uncharacterized protein</fullName>
    </submittedName>
</protein>
<dbReference type="EMBL" id="JYDS01003050">
    <property type="protein sequence ID" value="KRY96596.1"/>
    <property type="molecule type" value="Genomic_DNA"/>
</dbReference>
<feature type="transmembrane region" description="Helical" evidence="1">
    <location>
        <begin position="12"/>
        <end position="33"/>
    </location>
</feature>
<organism evidence="2 3">
    <name type="scientific">Trichinella pseudospiralis</name>
    <name type="common">Parasitic roundworm</name>
    <dbReference type="NCBI Taxonomy" id="6337"/>
    <lineage>
        <taxon>Eukaryota</taxon>
        <taxon>Metazoa</taxon>
        <taxon>Ecdysozoa</taxon>
        <taxon>Nematoda</taxon>
        <taxon>Enoplea</taxon>
        <taxon>Dorylaimia</taxon>
        <taxon>Trichinellida</taxon>
        <taxon>Trichinellidae</taxon>
        <taxon>Trichinella</taxon>
    </lineage>
</organism>